<name>A0ABR1AIV5_POLSC</name>
<evidence type="ECO:0000256" key="1">
    <source>
        <dbReference type="SAM" id="MobiDB-lite"/>
    </source>
</evidence>
<feature type="region of interest" description="Disordered" evidence="1">
    <location>
        <begin position="1"/>
        <end position="58"/>
    </location>
</feature>
<proteinExistence type="predicted"/>
<protein>
    <submittedName>
        <fullName evidence="2">Uncharacterized protein</fullName>
    </submittedName>
</protein>
<keyword evidence="3" id="KW-1185">Reference proteome</keyword>
<evidence type="ECO:0000313" key="2">
    <source>
        <dbReference type="EMBL" id="KAK6620050.1"/>
    </source>
</evidence>
<gene>
    <name evidence="2" type="ORF">RUM44_006450</name>
</gene>
<dbReference type="EMBL" id="JAWJWF010000048">
    <property type="protein sequence ID" value="KAK6620050.1"/>
    <property type="molecule type" value="Genomic_DNA"/>
</dbReference>
<dbReference type="Proteomes" id="UP001359485">
    <property type="component" value="Unassembled WGS sequence"/>
</dbReference>
<evidence type="ECO:0000313" key="3">
    <source>
        <dbReference type="Proteomes" id="UP001359485"/>
    </source>
</evidence>
<accession>A0ABR1AIV5</accession>
<sequence length="58" mass="6606">MLPCDSFPRQPGPTRQDRKKRTKTPQPADNRTASLRHHKPNLPRSPSTRIDDTEDSLG</sequence>
<feature type="compositionally biased region" description="Polar residues" evidence="1">
    <location>
        <begin position="24"/>
        <end position="33"/>
    </location>
</feature>
<comment type="caution">
    <text evidence="2">The sequence shown here is derived from an EMBL/GenBank/DDBJ whole genome shotgun (WGS) entry which is preliminary data.</text>
</comment>
<organism evidence="2 3">
    <name type="scientific">Polyplax serrata</name>
    <name type="common">Common mouse louse</name>
    <dbReference type="NCBI Taxonomy" id="468196"/>
    <lineage>
        <taxon>Eukaryota</taxon>
        <taxon>Metazoa</taxon>
        <taxon>Ecdysozoa</taxon>
        <taxon>Arthropoda</taxon>
        <taxon>Hexapoda</taxon>
        <taxon>Insecta</taxon>
        <taxon>Pterygota</taxon>
        <taxon>Neoptera</taxon>
        <taxon>Paraneoptera</taxon>
        <taxon>Psocodea</taxon>
        <taxon>Troctomorpha</taxon>
        <taxon>Phthiraptera</taxon>
        <taxon>Anoplura</taxon>
        <taxon>Polyplacidae</taxon>
        <taxon>Polyplax</taxon>
    </lineage>
</organism>
<reference evidence="2 3" key="1">
    <citation type="submission" date="2023-09" db="EMBL/GenBank/DDBJ databases">
        <title>Genomes of two closely related lineages of the louse Polyplax serrata with different host specificities.</title>
        <authorList>
            <person name="Martinu J."/>
            <person name="Tarabai H."/>
            <person name="Stefka J."/>
            <person name="Hypsa V."/>
        </authorList>
    </citation>
    <scope>NUCLEOTIDE SEQUENCE [LARGE SCALE GENOMIC DNA]</scope>
    <source>
        <strain evidence="2">98ZLc_SE</strain>
    </source>
</reference>